<dbReference type="PANTHER" id="PTHR21621">
    <property type="entry name" value="RIBOSOMAL PROTEIN S6 MODIFICATION PROTEIN"/>
    <property type="match status" value="1"/>
</dbReference>
<dbReference type="NCBIfam" id="NF003573">
    <property type="entry name" value="PRK05246.1"/>
    <property type="match status" value="1"/>
</dbReference>
<dbReference type="SUPFAM" id="SSF56059">
    <property type="entry name" value="Glutathione synthetase ATP-binding domain-like"/>
    <property type="match status" value="1"/>
</dbReference>
<dbReference type="InterPro" id="IPR016185">
    <property type="entry name" value="PreATP-grasp_dom_sf"/>
</dbReference>
<comment type="pathway">
    <text evidence="11">Sulfur metabolism; glutathione biosynthesis; glutathione from L-cysteine and L-glutamate: step 2/2.</text>
</comment>
<evidence type="ECO:0000259" key="12">
    <source>
        <dbReference type="PROSITE" id="PS50975"/>
    </source>
</evidence>
<evidence type="ECO:0000256" key="6">
    <source>
        <dbReference type="ARBA" id="ARBA00022741"/>
    </source>
</evidence>
<keyword evidence="3 11" id="KW-0436">Ligase</keyword>
<evidence type="ECO:0000313" key="14">
    <source>
        <dbReference type="Proteomes" id="UP000243053"/>
    </source>
</evidence>
<dbReference type="Gene3D" id="3.30.1490.20">
    <property type="entry name" value="ATP-grasp fold, A domain"/>
    <property type="match status" value="1"/>
</dbReference>
<evidence type="ECO:0000256" key="9">
    <source>
        <dbReference type="ARBA" id="ARBA00023211"/>
    </source>
</evidence>
<dbReference type="InterPro" id="IPR013815">
    <property type="entry name" value="ATP_grasp_subdomain_1"/>
</dbReference>
<evidence type="ECO:0000256" key="3">
    <source>
        <dbReference type="ARBA" id="ARBA00022598"/>
    </source>
</evidence>
<evidence type="ECO:0000256" key="8">
    <source>
        <dbReference type="ARBA" id="ARBA00022842"/>
    </source>
</evidence>
<dbReference type="GO" id="GO:0005737">
    <property type="term" value="C:cytoplasm"/>
    <property type="evidence" value="ECO:0007669"/>
    <property type="project" value="TreeGrafter"/>
</dbReference>
<protein>
    <recommendedName>
        <fullName evidence="11">Glutathione synthetase</fullName>
        <ecNumber evidence="11">6.3.2.3</ecNumber>
    </recommendedName>
    <alternativeName>
        <fullName evidence="11">GSH synthetase</fullName>
        <shortName evidence="11">GSH-S</shortName>
        <shortName evidence="11">GSHase</shortName>
    </alternativeName>
    <alternativeName>
        <fullName evidence="11">Glutathione synthase</fullName>
    </alternativeName>
</protein>
<gene>
    <name evidence="11" type="primary">gshB</name>
    <name evidence="13" type="ORF">A9Q75_07405</name>
</gene>
<dbReference type="GO" id="GO:0046872">
    <property type="term" value="F:metal ion binding"/>
    <property type="evidence" value="ECO:0007669"/>
    <property type="project" value="UniProtKB-KW"/>
</dbReference>
<dbReference type="FunFam" id="3.30.470.20:FF:000010">
    <property type="entry name" value="Glutathione synthetase"/>
    <property type="match status" value="1"/>
</dbReference>
<proteinExistence type="inferred from homology"/>
<comment type="cofactor">
    <cofactor evidence="2">
        <name>Mg(2+)</name>
        <dbReference type="ChEBI" id="CHEBI:18420"/>
    </cofactor>
</comment>
<evidence type="ECO:0000256" key="4">
    <source>
        <dbReference type="ARBA" id="ARBA00022684"/>
    </source>
</evidence>
<dbReference type="InterPro" id="IPR004218">
    <property type="entry name" value="GSHS_ATP-bd"/>
</dbReference>
<evidence type="ECO:0000256" key="1">
    <source>
        <dbReference type="ARBA" id="ARBA00001936"/>
    </source>
</evidence>
<dbReference type="EC" id="6.3.2.3" evidence="11"/>
<dbReference type="Gene3D" id="3.40.50.20">
    <property type="match status" value="1"/>
</dbReference>
<accession>A0A1Y5EFK8</accession>
<dbReference type="UniPathway" id="UPA00142">
    <property type="reaction ID" value="UER00210"/>
</dbReference>
<dbReference type="FunFam" id="3.40.50.20:FF:000009">
    <property type="entry name" value="Glutathione synthetase"/>
    <property type="match status" value="1"/>
</dbReference>
<dbReference type="InterPro" id="IPR011761">
    <property type="entry name" value="ATP-grasp"/>
</dbReference>
<dbReference type="AlphaFoldDB" id="A0A1Y5EFK8"/>
<dbReference type="InterPro" id="IPR006284">
    <property type="entry name" value="Glut_synth_pro"/>
</dbReference>
<keyword evidence="5" id="KW-0479">Metal-binding</keyword>
<keyword evidence="8" id="KW-0460">Magnesium</keyword>
<dbReference type="FunFam" id="3.30.1490.20:FF:000009">
    <property type="entry name" value="Glutathione synthetase"/>
    <property type="match status" value="1"/>
</dbReference>
<comment type="catalytic activity">
    <reaction evidence="10 11">
        <text>gamma-L-glutamyl-L-cysteine + glycine + ATP = glutathione + ADP + phosphate + H(+)</text>
        <dbReference type="Rhea" id="RHEA:13557"/>
        <dbReference type="ChEBI" id="CHEBI:15378"/>
        <dbReference type="ChEBI" id="CHEBI:30616"/>
        <dbReference type="ChEBI" id="CHEBI:43474"/>
        <dbReference type="ChEBI" id="CHEBI:57305"/>
        <dbReference type="ChEBI" id="CHEBI:57925"/>
        <dbReference type="ChEBI" id="CHEBI:58173"/>
        <dbReference type="ChEBI" id="CHEBI:456216"/>
        <dbReference type="EC" id="6.3.2.3"/>
    </reaction>
</comment>
<evidence type="ECO:0000256" key="7">
    <source>
        <dbReference type="ARBA" id="ARBA00022840"/>
    </source>
</evidence>
<evidence type="ECO:0000256" key="2">
    <source>
        <dbReference type="ARBA" id="ARBA00001946"/>
    </source>
</evidence>
<feature type="domain" description="ATP-grasp" evidence="12">
    <location>
        <begin position="130"/>
        <end position="315"/>
    </location>
</feature>
<comment type="caution">
    <text evidence="13">The sequence shown here is derived from an EMBL/GenBank/DDBJ whole genome shotgun (WGS) entry which is preliminary data.</text>
</comment>
<keyword evidence="6 11" id="KW-0547">Nucleotide-binding</keyword>
<dbReference type="Proteomes" id="UP000243053">
    <property type="component" value="Unassembled WGS sequence"/>
</dbReference>
<dbReference type="NCBIfam" id="TIGR01380">
    <property type="entry name" value="glut_syn"/>
    <property type="match status" value="1"/>
</dbReference>
<dbReference type="PROSITE" id="PS50975">
    <property type="entry name" value="ATP_GRASP"/>
    <property type="match status" value="1"/>
</dbReference>
<dbReference type="GO" id="GO:0004363">
    <property type="term" value="F:glutathione synthase activity"/>
    <property type="evidence" value="ECO:0007669"/>
    <property type="project" value="UniProtKB-UniRule"/>
</dbReference>
<organism evidence="13 14">
    <name type="scientific">Colwellia psychrerythraea</name>
    <name type="common">Vibrio psychroerythus</name>
    <dbReference type="NCBI Taxonomy" id="28229"/>
    <lineage>
        <taxon>Bacteria</taxon>
        <taxon>Pseudomonadati</taxon>
        <taxon>Pseudomonadota</taxon>
        <taxon>Gammaproteobacteria</taxon>
        <taxon>Alteromonadales</taxon>
        <taxon>Colwelliaceae</taxon>
        <taxon>Colwellia</taxon>
    </lineage>
</organism>
<evidence type="ECO:0000256" key="10">
    <source>
        <dbReference type="ARBA" id="ARBA00050650"/>
    </source>
</evidence>
<reference evidence="14" key="1">
    <citation type="journal article" date="2017" name="Proc. Natl. Acad. Sci. U.S.A.">
        <title>Simulation of Deepwater Horizon oil plume reveals substrate specialization within a complex community of hydrocarbon degraders.</title>
        <authorList>
            <person name="Hu P."/>
            <person name="Dubinsky E.A."/>
            <person name="Probst A.J."/>
            <person name="Wang J."/>
            <person name="Sieber C.M.K."/>
            <person name="Tom L.M."/>
            <person name="Gardinali P."/>
            <person name="Banfield J.F."/>
            <person name="Atlas R.M."/>
            <person name="Andersen G.L."/>
        </authorList>
    </citation>
    <scope>NUCLEOTIDE SEQUENCE [LARGE SCALE GENOMIC DNA]</scope>
</reference>
<sequence>MTTNKVIKLGIVMDPISQVKVAKDSSMAMMLEAQQRGYELYYMEMKDLYLEQGQCRATTHRVKVFDDSEHWYELSEPQDIAVSELDAVLMRKDPPFDTEFIYATYLLERAEVEGTLIVNKPQSLRDCNEKLFTAWFSEFTPKTLVTRSSDKIREFHNKLQDVIIKPLDGMGGASIFRIKADDVNVGVIIETLTNHGEQYAMVQEFMPEIADGDKRILIVNGEPMPYCLARIPAQGETRGNLAAGGRGVARPLSVSDKAIADAIAPELKKRGLYFVGLDVIGDKVTEINVTSPTCIREIEAAYPINISGKLMDAIEDNIKK</sequence>
<dbReference type="Gene3D" id="3.30.470.20">
    <property type="entry name" value="ATP-grasp fold, B domain"/>
    <property type="match status" value="1"/>
</dbReference>
<keyword evidence="9" id="KW-0464">Manganese</keyword>
<keyword evidence="4 11" id="KW-0317">Glutathione biosynthesis</keyword>
<dbReference type="InterPro" id="IPR004215">
    <property type="entry name" value="GSHS_N"/>
</dbReference>
<dbReference type="Pfam" id="PF02955">
    <property type="entry name" value="GSH-S_ATP"/>
    <property type="match status" value="1"/>
</dbReference>
<evidence type="ECO:0000313" key="13">
    <source>
        <dbReference type="EMBL" id="OUR81513.1"/>
    </source>
</evidence>
<dbReference type="Pfam" id="PF02951">
    <property type="entry name" value="GSH-S_N"/>
    <property type="match status" value="1"/>
</dbReference>
<dbReference type="SUPFAM" id="SSF52440">
    <property type="entry name" value="PreATP-grasp domain"/>
    <property type="match status" value="1"/>
</dbReference>
<dbReference type="EMBL" id="MAAF01000045">
    <property type="protein sequence ID" value="OUR81513.1"/>
    <property type="molecule type" value="Genomic_DNA"/>
</dbReference>
<name>A0A1Y5EFK8_COLPS</name>
<dbReference type="HAMAP" id="MF_00162">
    <property type="entry name" value="GSH_S"/>
    <property type="match status" value="1"/>
</dbReference>
<dbReference type="GO" id="GO:0005524">
    <property type="term" value="F:ATP binding"/>
    <property type="evidence" value="ECO:0007669"/>
    <property type="project" value="UniProtKB-UniRule"/>
</dbReference>
<dbReference type="PANTHER" id="PTHR21621:SF4">
    <property type="entry name" value="GLUTATHIONE SYNTHETASE"/>
    <property type="match status" value="1"/>
</dbReference>
<evidence type="ECO:0000256" key="11">
    <source>
        <dbReference type="HAMAP-Rule" id="MF_00162"/>
    </source>
</evidence>
<comment type="cofactor">
    <cofactor evidence="1">
        <name>Mn(2+)</name>
        <dbReference type="ChEBI" id="CHEBI:29035"/>
    </cofactor>
</comment>
<evidence type="ECO:0000256" key="5">
    <source>
        <dbReference type="ARBA" id="ARBA00022723"/>
    </source>
</evidence>
<keyword evidence="7 11" id="KW-0067">ATP-binding</keyword>
<comment type="similarity">
    <text evidence="11">Belongs to the prokaryotic GSH synthase family.</text>
</comment>